<dbReference type="RefSeq" id="WP_123919583.1">
    <property type="nucleotide sequence ID" value="NZ_RKRA01000001.1"/>
</dbReference>
<comment type="similarity">
    <text evidence="2">Belongs to the bacterial solute-binding protein 1 family.</text>
</comment>
<dbReference type="EMBL" id="RKRA01000001">
    <property type="protein sequence ID" value="RPF28975.1"/>
    <property type="molecule type" value="Genomic_DNA"/>
</dbReference>
<dbReference type="Proteomes" id="UP000280726">
    <property type="component" value="Unassembled WGS sequence"/>
</dbReference>
<dbReference type="InterPro" id="IPR050490">
    <property type="entry name" value="Bact_solute-bd_prot1"/>
</dbReference>
<dbReference type="InterPro" id="IPR006059">
    <property type="entry name" value="SBP"/>
</dbReference>
<protein>
    <submittedName>
        <fullName evidence="6">Carbohydrate ABC transporter substrate-binding protein (CUT1 family)</fullName>
    </submittedName>
</protein>
<evidence type="ECO:0000313" key="7">
    <source>
        <dbReference type="Proteomes" id="UP000280726"/>
    </source>
</evidence>
<feature type="chain" id="PRO_5039611441" evidence="5">
    <location>
        <begin position="27"/>
        <end position="453"/>
    </location>
</feature>
<dbReference type="Gene3D" id="3.40.190.10">
    <property type="entry name" value="Periplasmic binding protein-like II"/>
    <property type="match status" value="1"/>
</dbReference>
<organism evidence="6 7">
    <name type="scientific">Georgenia muralis</name>
    <dbReference type="NCBI Taxonomy" id="154117"/>
    <lineage>
        <taxon>Bacteria</taxon>
        <taxon>Bacillati</taxon>
        <taxon>Actinomycetota</taxon>
        <taxon>Actinomycetes</taxon>
        <taxon>Micrococcales</taxon>
        <taxon>Bogoriellaceae</taxon>
        <taxon>Georgenia</taxon>
    </lineage>
</organism>
<dbReference type="PROSITE" id="PS51257">
    <property type="entry name" value="PROKAR_LIPOPROTEIN"/>
    <property type="match status" value="1"/>
</dbReference>
<dbReference type="GO" id="GO:0030313">
    <property type="term" value="C:cell envelope"/>
    <property type="evidence" value="ECO:0007669"/>
    <property type="project" value="UniProtKB-SubCell"/>
</dbReference>
<dbReference type="AlphaFoldDB" id="A0A3N5A6F6"/>
<dbReference type="Pfam" id="PF13416">
    <property type="entry name" value="SBP_bac_8"/>
    <property type="match status" value="1"/>
</dbReference>
<comment type="caution">
    <text evidence="6">The sequence shown here is derived from an EMBL/GenBank/DDBJ whole genome shotgun (WGS) entry which is preliminary data.</text>
</comment>
<keyword evidence="4 5" id="KW-0732">Signal</keyword>
<evidence type="ECO:0000256" key="5">
    <source>
        <dbReference type="SAM" id="SignalP"/>
    </source>
</evidence>
<accession>A0A3N5A6F6</accession>
<name>A0A3N5A6F6_9MICO</name>
<sequence>MRPTRRAALPAALAALALTVTGCATDARTTGDGRTVIQYWMWDSTQMPGYNQCAEDFEADNPDIDVQIEQYGWDDYWTKLTAGMVAENAPDVFVDHSAQFGKFVSLGQILDLEPYIDEAGVDLDQYQEGLADLWIGPDGTGRYGLPKDWDTVGIYYNTELAEAAGYSAEDLWELEWNPDDGGTFEEFLAAMTIDENGVRGNEPGFDKDNVDVYGMGYNEAGGGYGQVQWSAYALSNDWTYADQNPWGTRFNYDDPRFVETIAWWRSLVEKGYMPSLAAATSGVGTTDALAAGGYASLIEGSWNARTIRELGGVETQVAPTPVGPSGQRASVFNGLSDAIWSGSPNPDEAWRWVEHLGSADCQDVMAESGVIFPAITTATDRAVEVYEEAGTDAAAFAVHVREGTTVTSPVSARWAELTSVMAPAMDAVLSFQTEPESLARANERVNALFGSEE</sequence>
<dbReference type="OrthoDB" id="1650177at2"/>
<evidence type="ECO:0000256" key="2">
    <source>
        <dbReference type="ARBA" id="ARBA00008520"/>
    </source>
</evidence>
<reference evidence="6 7" key="1">
    <citation type="submission" date="2018-11" db="EMBL/GenBank/DDBJ databases">
        <title>Sequencing the genomes of 1000 actinobacteria strains.</title>
        <authorList>
            <person name="Klenk H.-P."/>
        </authorList>
    </citation>
    <scope>NUCLEOTIDE SEQUENCE [LARGE SCALE GENOMIC DNA]</scope>
    <source>
        <strain evidence="6 7">DSM 14418</strain>
    </source>
</reference>
<dbReference type="SUPFAM" id="SSF53850">
    <property type="entry name" value="Periplasmic binding protein-like II"/>
    <property type="match status" value="1"/>
</dbReference>
<proteinExistence type="inferred from homology"/>
<dbReference type="CDD" id="cd13585">
    <property type="entry name" value="PBP2_TMBP_like"/>
    <property type="match status" value="1"/>
</dbReference>
<evidence type="ECO:0000256" key="1">
    <source>
        <dbReference type="ARBA" id="ARBA00004196"/>
    </source>
</evidence>
<feature type="signal peptide" evidence="5">
    <location>
        <begin position="1"/>
        <end position="26"/>
    </location>
</feature>
<evidence type="ECO:0000313" key="6">
    <source>
        <dbReference type="EMBL" id="RPF28975.1"/>
    </source>
</evidence>
<evidence type="ECO:0000256" key="3">
    <source>
        <dbReference type="ARBA" id="ARBA00022448"/>
    </source>
</evidence>
<dbReference type="PANTHER" id="PTHR43649:SF31">
    <property type="entry name" value="SN-GLYCEROL-3-PHOSPHATE-BINDING PERIPLASMIC PROTEIN UGPB"/>
    <property type="match status" value="1"/>
</dbReference>
<evidence type="ECO:0000256" key="4">
    <source>
        <dbReference type="ARBA" id="ARBA00022729"/>
    </source>
</evidence>
<keyword evidence="7" id="KW-1185">Reference proteome</keyword>
<keyword evidence="3" id="KW-0813">Transport</keyword>
<dbReference type="PANTHER" id="PTHR43649">
    <property type="entry name" value="ARABINOSE-BINDING PROTEIN-RELATED"/>
    <property type="match status" value="1"/>
</dbReference>
<comment type="subcellular location">
    <subcellularLocation>
        <location evidence="1">Cell envelope</location>
    </subcellularLocation>
</comment>
<gene>
    <name evidence="6" type="ORF">EDD32_3526</name>
</gene>